<feature type="chain" id="PRO_5045432325" description="NodB homology domain-containing protein" evidence="4">
    <location>
        <begin position="35"/>
        <end position="261"/>
    </location>
</feature>
<keyword evidence="4" id="KW-0732">Signal</keyword>
<comment type="caution">
    <text evidence="6">The sequence shown here is derived from an EMBL/GenBank/DDBJ whole genome shotgun (WGS) entry which is preliminary data.</text>
</comment>
<sequence>MPGGRPAALRRPVALLGTAIALLAAALSATPAHAAPRAATPGTALGATAPAPRTRGVPGSRPETHGGTSRVGSRKAKVVYLTFDDGPGPYTSKVLKVLSRYGARATFFEIGQNVVRHPSLTRKVIAQGGSVQNHTWSHPDLTRVSASVFRSQVIRTDHAIHAAIGRTPKCLRPPYGAVNHSVYARARALHKKVVLWTVDPQDWARPGTSAIVHRVLTHVRPGSVVIMHDGGGNRSQTVAALPKILKALKKRGYTFQLIACG</sequence>
<feature type="region of interest" description="Disordered" evidence="3">
    <location>
        <begin position="34"/>
        <end position="72"/>
    </location>
</feature>
<dbReference type="InterPro" id="IPR050248">
    <property type="entry name" value="Polysacc_deacetylase_ArnD"/>
</dbReference>
<dbReference type="RefSeq" id="WP_345442712.1">
    <property type="nucleotide sequence ID" value="NZ_BAABHK010000026.1"/>
</dbReference>
<evidence type="ECO:0000256" key="2">
    <source>
        <dbReference type="ARBA" id="ARBA00022801"/>
    </source>
</evidence>
<dbReference type="SUPFAM" id="SSF88713">
    <property type="entry name" value="Glycoside hydrolase/deacetylase"/>
    <property type="match status" value="1"/>
</dbReference>
<proteinExistence type="predicted"/>
<evidence type="ECO:0000259" key="5">
    <source>
        <dbReference type="PROSITE" id="PS51677"/>
    </source>
</evidence>
<dbReference type="Pfam" id="PF01522">
    <property type="entry name" value="Polysacc_deac_1"/>
    <property type="match status" value="1"/>
</dbReference>
<feature type="domain" description="NodB homology" evidence="5">
    <location>
        <begin position="77"/>
        <end position="256"/>
    </location>
</feature>
<dbReference type="InterPro" id="IPR011330">
    <property type="entry name" value="Glyco_hydro/deAcase_b/a-brl"/>
</dbReference>
<dbReference type="PANTHER" id="PTHR10587">
    <property type="entry name" value="GLYCOSYL TRANSFERASE-RELATED"/>
    <property type="match status" value="1"/>
</dbReference>
<dbReference type="CDD" id="cd10917">
    <property type="entry name" value="CE4_NodB_like_6s_7s"/>
    <property type="match status" value="1"/>
</dbReference>
<keyword evidence="7" id="KW-1185">Reference proteome</keyword>
<evidence type="ECO:0000256" key="3">
    <source>
        <dbReference type="SAM" id="MobiDB-lite"/>
    </source>
</evidence>
<dbReference type="Proteomes" id="UP001501442">
    <property type="component" value="Unassembled WGS sequence"/>
</dbReference>
<organism evidence="6 7">
    <name type="scientific">Actinoallomurus vinaceus</name>
    <dbReference type="NCBI Taxonomy" id="1080074"/>
    <lineage>
        <taxon>Bacteria</taxon>
        <taxon>Bacillati</taxon>
        <taxon>Actinomycetota</taxon>
        <taxon>Actinomycetes</taxon>
        <taxon>Streptosporangiales</taxon>
        <taxon>Thermomonosporaceae</taxon>
        <taxon>Actinoallomurus</taxon>
    </lineage>
</organism>
<name>A0ABP8UUX7_9ACTN</name>
<dbReference type="Gene3D" id="3.20.20.370">
    <property type="entry name" value="Glycoside hydrolase/deacetylase"/>
    <property type="match status" value="1"/>
</dbReference>
<dbReference type="EMBL" id="BAABHK010000026">
    <property type="protein sequence ID" value="GAA4639193.1"/>
    <property type="molecule type" value="Genomic_DNA"/>
</dbReference>
<gene>
    <name evidence="6" type="ORF">GCM10023196_099830</name>
</gene>
<evidence type="ECO:0000313" key="7">
    <source>
        <dbReference type="Proteomes" id="UP001501442"/>
    </source>
</evidence>
<feature type="compositionally biased region" description="Low complexity" evidence="3">
    <location>
        <begin position="34"/>
        <end position="55"/>
    </location>
</feature>
<reference evidence="7" key="1">
    <citation type="journal article" date="2019" name="Int. J. Syst. Evol. Microbiol.">
        <title>The Global Catalogue of Microorganisms (GCM) 10K type strain sequencing project: providing services to taxonomists for standard genome sequencing and annotation.</title>
        <authorList>
            <consortium name="The Broad Institute Genomics Platform"/>
            <consortium name="The Broad Institute Genome Sequencing Center for Infectious Disease"/>
            <person name="Wu L."/>
            <person name="Ma J."/>
        </authorList>
    </citation>
    <scope>NUCLEOTIDE SEQUENCE [LARGE SCALE GENOMIC DNA]</scope>
    <source>
        <strain evidence="7">JCM 17939</strain>
    </source>
</reference>
<evidence type="ECO:0000256" key="4">
    <source>
        <dbReference type="SAM" id="SignalP"/>
    </source>
</evidence>
<evidence type="ECO:0000313" key="6">
    <source>
        <dbReference type="EMBL" id="GAA4639193.1"/>
    </source>
</evidence>
<keyword evidence="1" id="KW-0479">Metal-binding</keyword>
<dbReference type="PROSITE" id="PS51677">
    <property type="entry name" value="NODB"/>
    <property type="match status" value="1"/>
</dbReference>
<dbReference type="PANTHER" id="PTHR10587:SF133">
    <property type="entry name" value="CHITIN DEACETYLASE 1-RELATED"/>
    <property type="match status" value="1"/>
</dbReference>
<evidence type="ECO:0000256" key="1">
    <source>
        <dbReference type="ARBA" id="ARBA00022723"/>
    </source>
</evidence>
<keyword evidence="2" id="KW-0378">Hydrolase</keyword>
<protein>
    <recommendedName>
        <fullName evidence="5">NodB homology domain-containing protein</fullName>
    </recommendedName>
</protein>
<dbReference type="InterPro" id="IPR002509">
    <property type="entry name" value="NODB_dom"/>
</dbReference>
<feature type="signal peptide" evidence="4">
    <location>
        <begin position="1"/>
        <end position="34"/>
    </location>
</feature>
<accession>A0ABP8UUX7</accession>